<dbReference type="Proteomes" id="UP000078543">
    <property type="component" value="Unassembled WGS sequence"/>
</dbReference>
<evidence type="ECO:0000313" key="1">
    <source>
        <dbReference type="EMBL" id="OAN45333.1"/>
    </source>
</evidence>
<sequence length="117" mass="13195">MGKSRHGLHGFLVFSVVTLDALKEPAFIKNLIDRTYHSDIFGAAAIMYHDDMFVSEVTMGGFSRHCGNEAAGIEPRSPARATETIRKYARSERFDISYKLHAKERMEQRGLFASDVL</sequence>
<keyword evidence="2" id="KW-1185">Reference proteome</keyword>
<dbReference type="AlphaFoldDB" id="A0A178M9X6"/>
<organism evidence="1 2">
    <name type="scientific">Magnetospirillum moscoviense</name>
    <dbReference type="NCBI Taxonomy" id="1437059"/>
    <lineage>
        <taxon>Bacteria</taxon>
        <taxon>Pseudomonadati</taxon>
        <taxon>Pseudomonadota</taxon>
        <taxon>Alphaproteobacteria</taxon>
        <taxon>Rhodospirillales</taxon>
        <taxon>Rhodospirillaceae</taxon>
        <taxon>Magnetospirillum</taxon>
    </lineage>
</organism>
<reference evidence="1 2" key="1">
    <citation type="submission" date="2016-04" db="EMBL/GenBank/DDBJ databases">
        <title>Draft genome sequence of freshwater magnetotactic bacteria Magnetospirillum marisnigri SP-1 and Magnetospirillum moscoviense BB-1.</title>
        <authorList>
            <person name="Koziaeva V."/>
            <person name="Dziuba M.V."/>
            <person name="Ivanov T.M."/>
            <person name="Kuznetsov B."/>
            <person name="Grouzdev D.S."/>
        </authorList>
    </citation>
    <scope>NUCLEOTIDE SEQUENCE [LARGE SCALE GENOMIC DNA]</scope>
    <source>
        <strain evidence="1 2">BB-1</strain>
    </source>
</reference>
<accession>A0A178M9X6</accession>
<evidence type="ECO:0000313" key="2">
    <source>
        <dbReference type="Proteomes" id="UP000078543"/>
    </source>
</evidence>
<comment type="caution">
    <text evidence="1">The sequence shown here is derived from an EMBL/GenBank/DDBJ whole genome shotgun (WGS) entry which is preliminary data.</text>
</comment>
<dbReference type="STRING" id="1437059.A6A05_04205"/>
<proteinExistence type="predicted"/>
<protein>
    <submittedName>
        <fullName evidence="1">Uncharacterized protein</fullName>
    </submittedName>
</protein>
<dbReference type="EMBL" id="LWQU01000185">
    <property type="protein sequence ID" value="OAN45333.1"/>
    <property type="molecule type" value="Genomic_DNA"/>
</dbReference>
<name>A0A178M9X6_9PROT</name>
<gene>
    <name evidence="1" type="ORF">A6A05_04205</name>
</gene>